<evidence type="ECO:0000256" key="1">
    <source>
        <dbReference type="SAM" id="MobiDB-lite"/>
    </source>
</evidence>
<evidence type="ECO:0000313" key="3">
    <source>
        <dbReference type="Proteomes" id="UP000077202"/>
    </source>
</evidence>
<reference evidence="2" key="1">
    <citation type="submission" date="2016-03" db="EMBL/GenBank/DDBJ databases">
        <title>Mechanisms controlling the formation of the plant cell surface in tip-growing cells are functionally conserved among land plants.</title>
        <authorList>
            <person name="Honkanen S."/>
            <person name="Jones V.A."/>
            <person name="Morieri G."/>
            <person name="Champion C."/>
            <person name="Hetherington A.J."/>
            <person name="Kelly S."/>
            <person name="Saint-Marcoux D."/>
            <person name="Proust H."/>
            <person name="Prescott H."/>
            <person name="Dolan L."/>
        </authorList>
    </citation>
    <scope>NUCLEOTIDE SEQUENCE [LARGE SCALE GENOMIC DNA]</scope>
    <source>
        <tissue evidence="2">Whole gametophyte</tissue>
    </source>
</reference>
<dbReference type="AlphaFoldDB" id="A0A176WJP0"/>
<comment type="caution">
    <text evidence="2">The sequence shown here is derived from an EMBL/GenBank/DDBJ whole genome shotgun (WGS) entry which is preliminary data.</text>
</comment>
<name>A0A176WJP0_MARPO</name>
<accession>A0A176WJP0</accession>
<proteinExistence type="predicted"/>
<organism evidence="2 3">
    <name type="scientific">Marchantia polymorpha subsp. ruderalis</name>
    <dbReference type="NCBI Taxonomy" id="1480154"/>
    <lineage>
        <taxon>Eukaryota</taxon>
        <taxon>Viridiplantae</taxon>
        <taxon>Streptophyta</taxon>
        <taxon>Embryophyta</taxon>
        <taxon>Marchantiophyta</taxon>
        <taxon>Marchantiopsida</taxon>
        <taxon>Marchantiidae</taxon>
        <taxon>Marchantiales</taxon>
        <taxon>Marchantiaceae</taxon>
        <taxon>Marchantia</taxon>
    </lineage>
</organism>
<feature type="compositionally biased region" description="Gly residues" evidence="1">
    <location>
        <begin position="142"/>
        <end position="152"/>
    </location>
</feature>
<feature type="region of interest" description="Disordered" evidence="1">
    <location>
        <begin position="79"/>
        <end position="108"/>
    </location>
</feature>
<dbReference type="Proteomes" id="UP000077202">
    <property type="component" value="Unassembled WGS sequence"/>
</dbReference>
<protein>
    <submittedName>
        <fullName evidence="2">Uncharacterized protein</fullName>
    </submittedName>
</protein>
<gene>
    <name evidence="2" type="ORF">AXG93_3671s1250</name>
</gene>
<feature type="region of interest" description="Disordered" evidence="1">
    <location>
        <begin position="137"/>
        <end position="167"/>
    </location>
</feature>
<dbReference type="EMBL" id="LVLJ01000837">
    <property type="protein sequence ID" value="OAE32406.1"/>
    <property type="molecule type" value="Genomic_DNA"/>
</dbReference>
<sequence>MMTSKLPPKSFWSRISSGVKVGAARERNLNGGTFNSHELILPLRRRARLERTRMGLLTYAERKEFSMQTHTEDGEYFLSANEINTDPEDKQINSSPGRTEDDKSSDSILSSENEECFVKDGGWRLPCGFAIGRLVEVPPCSGGSGRDGGPPEEGGMEIFEQRCRLKK</sequence>
<evidence type="ECO:0000313" key="2">
    <source>
        <dbReference type="EMBL" id="OAE32406.1"/>
    </source>
</evidence>
<keyword evidence="3" id="KW-1185">Reference proteome</keyword>